<feature type="transmembrane region" description="Helical" evidence="1">
    <location>
        <begin position="25"/>
        <end position="45"/>
    </location>
</feature>
<reference evidence="2 3" key="1">
    <citation type="submission" date="2012-12" db="EMBL/GenBank/DDBJ databases">
        <authorList>
            <person name="Sencilo A."/>
            <person name="Jacobs-Sera D."/>
            <person name="Russell D.A."/>
            <person name="Ko C."/>
            <person name="Atanasova N."/>
            <person name="Osterlund E."/>
            <person name="Oksanen H.M."/>
            <person name="Bamford D.H."/>
            <person name="Hatfull G.F."/>
            <person name="Roine E."/>
            <person name="Hendrix R.W."/>
        </authorList>
    </citation>
    <scope>NUCLEOTIDE SEQUENCE [LARGE SCALE GENOMIC DNA]</scope>
</reference>
<evidence type="ECO:0000256" key="1">
    <source>
        <dbReference type="SAM" id="Phobius"/>
    </source>
</evidence>
<organism evidence="2 3">
    <name type="scientific">Halogranum tailed virus 1</name>
    <dbReference type="NCBI Taxonomy" id="1273749"/>
    <lineage>
        <taxon>Viruses</taxon>
        <taxon>Duplodnaviria</taxon>
        <taxon>Heunggongvirae</taxon>
        <taxon>Uroviricota</taxon>
        <taxon>Caudoviricetes</taxon>
        <taxon>Thumleimavirales</taxon>
        <taxon>Halomagnusviridae</taxon>
        <taxon>Hagravirus</taxon>
        <taxon>Hagravirus capitaneum</taxon>
        <taxon>Hagravirus HGTV1</taxon>
    </lineage>
</organism>
<protein>
    <submittedName>
        <fullName evidence="2">Uncharacterized protein</fullName>
    </submittedName>
</protein>
<dbReference type="KEGG" id="vg:16194075"/>
<evidence type="ECO:0000313" key="3">
    <source>
        <dbReference type="Proteomes" id="UP000202786"/>
    </source>
</evidence>
<keyword evidence="1" id="KW-0472">Membrane</keyword>
<dbReference type="RefSeq" id="YP_008059286.1">
    <property type="nucleotide sequence ID" value="NC_021328.1"/>
</dbReference>
<evidence type="ECO:0000313" key="2">
    <source>
        <dbReference type="EMBL" id="AGM11408.1"/>
    </source>
</evidence>
<sequence length="50" mass="5841">MSSRRIHRAAFATIASSRPALTERVILFLEVLLFLFADYLAYRILTERLK</sequence>
<dbReference type="Proteomes" id="UP000202786">
    <property type="component" value="Segment"/>
</dbReference>
<dbReference type="EMBL" id="KC292026">
    <property type="protein sequence ID" value="AGM11408.1"/>
    <property type="molecule type" value="Genomic_DNA"/>
</dbReference>
<keyword evidence="3" id="KW-1185">Reference proteome</keyword>
<accession>R4TMM3</accession>
<keyword evidence="1" id="KW-0812">Transmembrane</keyword>
<keyword evidence="1" id="KW-1133">Transmembrane helix</keyword>
<name>R4TMM3_9CAUD</name>
<proteinExistence type="predicted"/>
<gene>
    <name evidence="2" type="primary">110</name>
    <name evidence="2" type="ORF">HGTV1_110</name>
</gene>
<dbReference type="GeneID" id="16194075"/>